<keyword evidence="11" id="KW-0804">Transcription</keyword>
<evidence type="ECO:0000256" key="11">
    <source>
        <dbReference type="ARBA" id="ARBA00023163"/>
    </source>
</evidence>
<comment type="similarity">
    <text evidence="3">Belongs to the GON7 family.</text>
</comment>
<dbReference type="InterPro" id="IPR014849">
    <property type="entry name" value="EKC/KEOPS_Gon7"/>
</dbReference>
<dbReference type="GO" id="GO:0008033">
    <property type="term" value="P:tRNA processing"/>
    <property type="evidence" value="ECO:0007669"/>
    <property type="project" value="UniProtKB-KW"/>
</dbReference>
<dbReference type="InParanoid" id="K1WVP5"/>
<comment type="subcellular location">
    <subcellularLocation>
        <location evidence="2">Chromosome</location>
        <location evidence="2">Telomere</location>
    </subcellularLocation>
    <subcellularLocation>
        <location evidence="1">Nucleus</location>
    </subcellularLocation>
</comment>
<keyword evidence="16" id="KW-1185">Reference proteome</keyword>
<evidence type="ECO:0000256" key="6">
    <source>
        <dbReference type="ARBA" id="ARBA00022454"/>
    </source>
</evidence>
<evidence type="ECO:0000256" key="9">
    <source>
        <dbReference type="ARBA" id="ARBA00023015"/>
    </source>
</evidence>
<feature type="compositionally biased region" description="Polar residues" evidence="14">
    <location>
        <begin position="181"/>
        <end position="192"/>
    </location>
</feature>
<evidence type="ECO:0000313" key="16">
    <source>
        <dbReference type="Proteomes" id="UP000006753"/>
    </source>
</evidence>
<feature type="region of interest" description="Disordered" evidence="14">
    <location>
        <begin position="246"/>
        <end position="271"/>
    </location>
</feature>
<evidence type="ECO:0000256" key="7">
    <source>
        <dbReference type="ARBA" id="ARBA00022694"/>
    </source>
</evidence>
<protein>
    <recommendedName>
        <fullName evidence="5">EKC/KEOPS complex subunit GON7</fullName>
    </recommendedName>
</protein>
<evidence type="ECO:0000256" key="4">
    <source>
        <dbReference type="ARBA" id="ARBA00011534"/>
    </source>
</evidence>
<evidence type="ECO:0000256" key="12">
    <source>
        <dbReference type="ARBA" id="ARBA00023242"/>
    </source>
</evidence>
<gene>
    <name evidence="15" type="ORF">MBM_08972</name>
</gene>
<feature type="compositionally biased region" description="Pro residues" evidence="14">
    <location>
        <begin position="146"/>
        <end position="169"/>
    </location>
</feature>
<feature type="region of interest" description="Disordered" evidence="14">
    <location>
        <begin position="143"/>
        <end position="220"/>
    </location>
</feature>
<dbReference type="PRINTS" id="PR01217">
    <property type="entry name" value="PRICHEXTENSN"/>
</dbReference>
<keyword evidence="9" id="KW-0805">Transcription regulation</keyword>
<dbReference type="KEGG" id="mbe:MBM_08972"/>
<feature type="compositionally biased region" description="Low complexity" evidence="14">
    <location>
        <begin position="204"/>
        <end position="220"/>
    </location>
</feature>
<sequence length="271" mass="28936">MGTSLLRWWSHRLPVNALVFCSKDHSGTTHGSSLGIGALDISLSLGTGLSWRDLSRVPERWSWETKPSSTVILDAVAAESHANNWADPDVDKPSEGTGSPAVEIYSGLTHRWHRNTEAPRTVEAHLSEPTISSSLLTLKQSTVPLHVPPPPAPPPPAPTPQLLLPPPPATMTQQTPTLTASYTSPTNPPFTHTASLPALPAPASPQTTTTQTPPTPAAAAATAQKKAYLAALRQATLQMQQEVNRELTARMEEDSIDSEKRGVEGKEGGGW</sequence>
<evidence type="ECO:0000256" key="10">
    <source>
        <dbReference type="ARBA" id="ARBA00023159"/>
    </source>
</evidence>
<keyword evidence="10" id="KW-0010">Activator</keyword>
<proteinExistence type="inferred from homology"/>
<keyword evidence="7" id="KW-0819">tRNA processing</keyword>
<evidence type="ECO:0000256" key="13">
    <source>
        <dbReference type="ARBA" id="ARBA00025393"/>
    </source>
</evidence>
<evidence type="ECO:0000256" key="8">
    <source>
        <dbReference type="ARBA" id="ARBA00022895"/>
    </source>
</evidence>
<organism evidence="15 16">
    <name type="scientific">Marssonina brunnea f. sp. multigermtubi (strain MB_m1)</name>
    <name type="common">Marssonina leaf spot fungus</name>
    <dbReference type="NCBI Taxonomy" id="1072389"/>
    <lineage>
        <taxon>Eukaryota</taxon>
        <taxon>Fungi</taxon>
        <taxon>Dikarya</taxon>
        <taxon>Ascomycota</taxon>
        <taxon>Pezizomycotina</taxon>
        <taxon>Leotiomycetes</taxon>
        <taxon>Helotiales</taxon>
        <taxon>Drepanopezizaceae</taxon>
        <taxon>Drepanopeziza</taxon>
    </lineage>
</organism>
<comment type="function">
    <text evidence="13">Component of the EKC/KEOPS complex that is required for the formation of a threonylcarbamoyl group on adenosine at position 37 (t(6)A37) in tRNAs that read codons beginning with adenine. The complex is probably involved in the transfer of the threonylcarbamoyl moiety of threonylcarbamoyl-AMP (TC-AMP) to the N6 group of A37. GON7 likely plays a supporting role to the catalytic subunit KAE1 in the complex. The EKC/KEOPS complex also promotes both telomere uncapping and telomere elongation. The complex is required for efficient recruitment of transcriptional coactivators.</text>
</comment>
<evidence type="ECO:0000256" key="3">
    <source>
        <dbReference type="ARBA" id="ARBA00008529"/>
    </source>
</evidence>
<evidence type="ECO:0000256" key="14">
    <source>
        <dbReference type="SAM" id="MobiDB-lite"/>
    </source>
</evidence>
<name>K1WVP5_MARBU</name>
<evidence type="ECO:0000313" key="15">
    <source>
        <dbReference type="EMBL" id="EKD12743.1"/>
    </source>
</evidence>
<dbReference type="GO" id="GO:0005634">
    <property type="term" value="C:nucleus"/>
    <property type="evidence" value="ECO:0007669"/>
    <property type="project" value="UniProtKB-SubCell"/>
</dbReference>
<dbReference type="EMBL" id="JH921454">
    <property type="protein sequence ID" value="EKD12743.1"/>
    <property type="molecule type" value="Genomic_DNA"/>
</dbReference>
<evidence type="ECO:0000256" key="1">
    <source>
        <dbReference type="ARBA" id="ARBA00004123"/>
    </source>
</evidence>
<keyword evidence="6" id="KW-0158">Chromosome</keyword>
<feature type="compositionally biased region" description="Low complexity" evidence="14">
    <location>
        <begin position="170"/>
        <end position="180"/>
    </location>
</feature>
<accession>K1WVP5</accession>
<comment type="subunit">
    <text evidence="4">Component of the EKC/KEOPS complex composed of at least BUD32, CGI121, GON7, KAE1 and PCC1; the whole complex dimerizes.</text>
</comment>
<keyword evidence="8" id="KW-0779">Telomere</keyword>
<dbReference type="GO" id="GO:0000781">
    <property type="term" value="C:chromosome, telomeric region"/>
    <property type="evidence" value="ECO:0007669"/>
    <property type="project" value="UniProtKB-SubCell"/>
</dbReference>
<dbReference type="HOGENOM" id="CLU_1027041_0_0_1"/>
<dbReference type="Proteomes" id="UP000006753">
    <property type="component" value="Unassembled WGS sequence"/>
</dbReference>
<evidence type="ECO:0000256" key="5">
    <source>
        <dbReference type="ARBA" id="ARBA00019746"/>
    </source>
</evidence>
<dbReference type="Pfam" id="PF08738">
    <property type="entry name" value="Gon7"/>
    <property type="match status" value="1"/>
</dbReference>
<reference evidence="15 16" key="1">
    <citation type="journal article" date="2012" name="BMC Genomics">
        <title>Sequencing the genome of Marssonina brunnea reveals fungus-poplar co-evolution.</title>
        <authorList>
            <person name="Zhu S."/>
            <person name="Cao Y.-Z."/>
            <person name="Jiang C."/>
            <person name="Tan B.-Y."/>
            <person name="Wang Z."/>
            <person name="Feng S."/>
            <person name="Zhang L."/>
            <person name="Su X.-H."/>
            <person name="Brejova B."/>
            <person name="Vinar T."/>
            <person name="Xu M."/>
            <person name="Wang M.-X."/>
            <person name="Zhang S.-G."/>
            <person name="Huang M.-R."/>
            <person name="Wu R."/>
            <person name="Zhou Y."/>
        </authorList>
    </citation>
    <scope>NUCLEOTIDE SEQUENCE [LARGE SCALE GENOMIC DNA]</scope>
    <source>
        <strain evidence="15 16">MB_m1</strain>
    </source>
</reference>
<keyword evidence="12" id="KW-0539">Nucleus</keyword>
<dbReference type="GeneID" id="18764907"/>
<evidence type="ECO:0000256" key="2">
    <source>
        <dbReference type="ARBA" id="ARBA00004574"/>
    </source>
</evidence>
<dbReference type="AlphaFoldDB" id="K1WVP5"/>